<dbReference type="Gene3D" id="1.10.1740.10">
    <property type="match status" value="1"/>
</dbReference>
<evidence type="ECO:0000313" key="7">
    <source>
        <dbReference type="EMBL" id="HIX82025.1"/>
    </source>
</evidence>
<evidence type="ECO:0000259" key="5">
    <source>
        <dbReference type="Pfam" id="PF04542"/>
    </source>
</evidence>
<evidence type="ECO:0000256" key="2">
    <source>
        <dbReference type="ARBA" id="ARBA00023015"/>
    </source>
</evidence>
<proteinExistence type="inferred from homology"/>
<feature type="domain" description="RNA polymerase sigma factor 70 region 4 type 2" evidence="6">
    <location>
        <begin position="116"/>
        <end position="167"/>
    </location>
</feature>
<dbReference type="Proteomes" id="UP000886724">
    <property type="component" value="Unassembled WGS sequence"/>
</dbReference>
<dbReference type="InterPro" id="IPR039425">
    <property type="entry name" value="RNA_pol_sigma-70-like"/>
</dbReference>
<feature type="domain" description="RNA polymerase sigma-70 region 2" evidence="5">
    <location>
        <begin position="25"/>
        <end position="92"/>
    </location>
</feature>
<organism evidence="7 8">
    <name type="scientific">Candidatus Erysipelatoclostridium merdavium</name>
    <dbReference type="NCBI Taxonomy" id="2838566"/>
    <lineage>
        <taxon>Bacteria</taxon>
        <taxon>Bacillati</taxon>
        <taxon>Bacillota</taxon>
        <taxon>Erysipelotrichia</taxon>
        <taxon>Erysipelotrichales</taxon>
        <taxon>Erysipelotrichales incertae sedis</taxon>
    </lineage>
</organism>
<dbReference type="GO" id="GO:0006352">
    <property type="term" value="P:DNA-templated transcription initiation"/>
    <property type="evidence" value="ECO:0007669"/>
    <property type="project" value="InterPro"/>
</dbReference>
<dbReference type="GO" id="GO:0003677">
    <property type="term" value="F:DNA binding"/>
    <property type="evidence" value="ECO:0007669"/>
    <property type="project" value="InterPro"/>
</dbReference>
<dbReference type="InterPro" id="IPR013325">
    <property type="entry name" value="RNA_pol_sigma_r2"/>
</dbReference>
<name>A0A9D1XQ89_9FIRM</name>
<dbReference type="InterPro" id="IPR036388">
    <property type="entry name" value="WH-like_DNA-bd_sf"/>
</dbReference>
<dbReference type="InterPro" id="IPR013324">
    <property type="entry name" value="RNA_pol_sigma_r3/r4-like"/>
</dbReference>
<dbReference type="GO" id="GO:0016987">
    <property type="term" value="F:sigma factor activity"/>
    <property type="evidence" value="ECO:0007669"/>
    <property type="project" value="UniProtKB-KW"/>
</dbReference>
<dbReference type="AlphaFoldDB" id="A0A9D1XQ89"/>
<dbReference type="SUPFAM" id="SSF88946">
    <property type="entry name" value="Sigma2 domain of RNA polymerase sigma factors"/>
    <property type="match status" value="1"/>
</dbReference>
<keyword evidence="3" id="KW-0731">Sigma factor</keyword>
<dbReference type="Pfam" id="PF04542">
    <property type="entry name" value="Sigma70_r2"/>
    <property type="match status" value="1"/>
</dbReference>
<comment type="similarity">
    <text evidence="1">Belongs to the sigma-70 factor family. ECF subfamily.</text>
</comment>
<evidence type="ECO:0000313" key="8">
    <source>
        <dbReference type="Proteomes" id="UP000886724"/>
    </source>
</evidence>
<evidence type="ECO:0000256" key="3">
    <source>
        <dbReference type="ARBA" id="ARBA00023082"/>
    </source>
</evidence>
<dbReference type="CDD" id="cd06171">
    <property type="entry name" value="Sigma70_r4"/>
    <property type="match status" value="1"/>
</dbReference>
<evidence type="ECO:0000256" key="1">
    <source>
        <dbReference type="ARBA" id="ARBA00010641"/>
    </source>
</evidence>
<dbReference type="SUPFAM" id="SSF88659">
    <property type="entry name" value="Sigma3 and sigma4 domains of RNA polymerase sigma factors"/>
    <property type="match status" value="1"/>
</dbReference>
<dbReference type="PANTHER" id="PTHR43133">
    <property type="entry name" value="RNA POLYMERASE ECF-TYPE SIGMA FACTO"/>
    <property type="match status" value="1"/>
</dbReference>
<keyword evidence="4" id="KW-0804">Transcription</keyword>
<dbReference type="InterPro" id="IPR013249">
    <property type="entry name" value="RNA_pol_sigma70_r4_t2"/>
</dbReference>
<dbReference type="InterPro" id="IPR007627">
    <property type="entry name" value="RNA_pol_sigma70_r2"/>
</dbReference>
<reference evidence="7" key="2">
    <citation type="submission" date="2021-04" db="EMBL/GenBank/DDBJ databases">
        <authorList>
            <person name="Gilroy R."/>
        </authorList>
    </citation>
    <scope>NUCLEOTIDE SEQUENCE</scope>
    <source>
        <strain evidence="7">ChiGjej1B1-14440</strain>
    </source>
</reference>
<gene>
    <name evidence="7" type="ORF">H9980_08665</name>
</gene>
<dbReference type="NCBIfam" id="TIGR02937">
    <property type="entry name" value="sigma70-ECF"/>
    <property type="match status" value="1"/>
</dbReference>
<dbReference type="PANTHER" id="PTHR43133:SF51">
    <property type="entry name" value="RNA POLYMERASE SIGMA FACTOR"/>
    <property type="match status" value="1"/>
</dbReference>
<evidence type="ECO:0000256" key="4">
    <source>
        <dbReference type="ARBA" id="ARBA00023163"/>
    </source>
</evidence>
<reference evidence="7" key="1">
    <citation type="journal article" date="2021" name="PeerJ">
        <title>Extensive microbial diversity within the chicken gut microbiome revealed by metagenomics and culture.</title>
        <authorList>
            <person name="Gilroy R."/>
            <person name="Ravi A."/>
            <person name="Getino M."/>
            <person name="Pursley I."/>
            <person name="Horton D.L."/>
            <person name="Alikhan N.F."/>
            <person name="Baker D."/>
            <person name="Gharbi K."/>
            <person name="Hall N."/>
            <person name="Watson M."/>
            <person name="Adriaenssens E.M."/>
            <person name="Foster-Nyarko E."/>
            <person name="Jarju S."/>
            <person name="Secka A."/>
            <person name="Antonio M."/>
            <person name="Oren A."/>
            <person name="Chaudhuri R.R."/>
            <person name="La Ragione R."/>
            <person name="Hildebrand F."/>
            <person name="Pallen M.J."/>
        </authorList>
    </citation>
    <scope>NUCLEOTIDE SEQUENCE</scope>
    <source>
        <strain evidence="7">ChiGjej1B1-14440</strain>
    </source>
</reference>
<comment type="caution">
    <text evidence="7">The sequence shown here is derived from an EMBL/GenBank/DDBJ whole genome shotgun (WGS) entry which is preliminary data.</text>
</comment>
<dbReference type="Pfam" id="PF08281">
    <property type="entry name" value="Sigma70_r4_2"/>
    <property type="match status" value="1"/>
</dbReference>
<evidence type="ECO:0000259" key="6">
    <source>
        <dbReference type="Pfam" id="PF08281"/>
    </source>
</evidence>
<accession>A0A9D1XQ89</accession>
<dbReference type="Gene3D" id="1.10.10.10">
    <property type="entry name" value="Winged helix-like DNA-binding domain superfamily/Winged helix DNA-binding domain"/>
    <property type="match status" value="1"/>
</dbReference>
<dbReference type="EMBL" id="DXET01000189">
    <property type="protein sequence ID" value="HIX82025.1"/>
    <property type="molecule type" value="Genomic_DNA"/>
</dbReference>
<protein>
    <submittedName>
        <fullName evidence="7">RNA polymerase sigma factor</fullName>
    </submittedName>
</protein>
<sequence length="173" mass="20742">MVKDKRLDELLNLLKEKNQEVFAELYDIMHDEIFRYIYSIVRNKEYAQDLTHDTFIQIYKNAGRYNQKNHAKAWMITISRNITYMSLRKSNRELLVDYEIDHPDQGMKETIHDKILIEKMMTLLNNEEREIIVLHIIEGFAFREISSIMDIGLSTVLSKYHRSLKKLRNSMEV</sequence>
<keyword evidence="2" id="KW-0805">Transcription regulation</keyword>
<dbReference type="InterPro" id="IPR014284">
    <property type="entry name" value="RNA_pol_sigma-70_dom"/>
</dbReference>